<keyword evidence="3 4" id="KW-0129">CBS domain</keyword>
<dbReference type="GO" id="GO:0050660">
    <property type="term" value="F:flavin adenine dinucleotide binding"/>
    <property type="evidence" value="ECO:0007669"/>
    <property type="project" value="InterPro"/>
</dbReference>
<dbReference type="EMBL" id="CADCUU010000439">
    <property type="protein sequence ID" value="CAA9431576.1"/>
    <property type="molecule type" value="Genomic_DNA"/>
</dbReference>
<dbReference type="Gene3D" id="3.30.465.10">
    <property type="match status" value="1"/>
</dbReference>
<dbReference type="Gene3D" id="3.10.580.10">
    <property type="entry name" value="CBS-domain"/>
    <property type="match status" value="1"/>
</dbReference>
<dbReference type="GO" id="GO:0005886">
    <property type="term" value="C:plasma membrane"/>
    <property type="evidence" value="ECO:0007669"/>
    <property type="project" value="TreeGrafter"/>
</dbReference>
<keyword evidence="2" id="KW-0677">Repeat</keyword>
<feature type="domain" description="CBS" evidence="6">
    <location>
        <begin position="63"/>
        <end position="123"/>
    </location>
</feature>
<dbReference type="Pfam" id="PF00571">
    <property type="entry name" value="CBS"/>
    <property type="match status" value="2"/>
</dbReference>
<comment type="similarity">
    <text evidence="1">Belongs to the UPF0053 family. Hemolysin C subfamily.</text>
</comment>
<dbReference type="InterPro" id="IPR000644">
    <property type="entry name" value="CBS_dom"/>
</dbReference>
<dbReference type="InterPro" id="IPR016169">
    <property type="entry name" value="FAD-bd_PCMH_sub2"/>
</dbReference>
<evidence type="ECO:0000256" key="2">
    <source>
        <dbReference type="ARBA" id="ARBA00022737"/>
    </source>
</evidence>
<dbReference type="SMART" id="SM00116">
    <property type="entry name" value="CBS"/>
    <property type="match status" value="2"/>
</dbReference>
<evidence type="ECO:0000256" key="3">
    <source>
        <dbReference type="ARBA" id="ARBA00023122"/>
    </source>
</evidence>
<accession>A0A6J4Q492</accession>
<feature type="domain" description="CBS" evidence="6">
    <location>
        <begin position="130"/>
        <end position="187"/>
    </location>
</feature>
<evidence type="ECO:0000259" key="6">
    <source>
        <dbReference type="PROSITE" id="PS51371"/>
    </source>
</evidence>
<dbReference type="PANTHER" id="PTHR22777">
    <property type="entry name" value="HEMOLYSIN-RELATED"/>
    <property type="match status" value="1"/>
</dbReference>
<proteinExistence type="inferred from homology"/>
<organism evidence="7">
    <name type="scientific">uncultured Rubellimicrobium sp</name>
    <dbReference type="NCBI Taxonomy" id="543078"/>
    <lineage>
        <taxon>Bacteria</taxon>
        <taxon>Pseudomonadati</taxon>
        <taxon>Pseudomonadota</taxon>
        <taxon>Alphaproteobacteria</taxon>
        <taxon>Rhodobacterales</taxon>
        <taxon>Roseobacteraceae</taxon>
        <taxon>Rubellimicrobium</taxon>
        <taxon>environmental samples</taxon>
    </lineage>
</organism>
<dbReference type="InterPro" id="IPR044751">
    <property type="entry name" value="Ion_transp-like_CBS"/>
</dbReference>
<dbReference type="SMART" id="SM01091">
    <property type="entry name" value="CorC_HlyC"/>
    <property type="match status" value="1"/>
</dbReference>
<feature type="region of interest" description="Disordered" evidence="5">
    <location>
        <begin position="1"/>
        <end position="25"/>
    </location>
</feature>
<reference evidence="7" key="1">
    <citation type="submission" date="2020-02" db="EMBL/GenBank/DDBJ databases">
        <authorList>
            <person name="Meier V. D."/>
        </authorList>
    </citation>
    <scope>NUCLEOTIDE SEQUENCE</scope>
    <source>
        <strain evidence="7">AVDCRST_MAG15</strain>
    </source>
</reference>
<evidence type="ECO:0000256" key="4">
    <source>
        <dbReference type="PROSITE-ProRule" id="PRU00703"/>
    </source>
</evidence>
<dbReference type="FunFam" id="3.10.580.10:FF:000002">
    <property type="entry name" value="Magnesium/cobalt efflux protein CorC"/>
    <property type="match status" value="1"/>
</dbReference>
<evidence type="ECO:0000256" key="5">
    <source>
        <dbReference type="SAM" id="MobiDB-lite"/>
    </source>
</evidence>
<evidence type="ECO:0000313" key="7">
    <source>
        <dbReference type="EMBL" id="CAA9431576.1"/>
    </source>
</evidence>
<dbReference type="SUPFAM" id="SSF54631">
    <property type="entry name" value="CBS-domain pair"/>
    <property type="match status" value="1"/>
</dbReference>
<dbReference type="SUPFAM" id="SSF56176">
    <property type="entry name" value="FAD-binding/transporter-associated domain-like"/>
    <property type="match status" value="1"/>
</dbReference>
<evidence type="ECO:0000256" key="1">
    <source>
        <dbReference type="ARBA" id="ARBA00006446"/>
    </source>
</evidence>
<dbReference type="InterPro" id="IPR005170">
    <property type="entry name" value="Transptr-assoc_dom"/>
</dbReference>
<dbReference type="AlphaFoldDB" id="A0A6J4Q492"/>
<dbReference type="Pfam" id="PF03471">
    <property type="entry name" value="CorC_HlyC"/>
    <property type="match status" value="1"/>
</dbReference>
<dbReference type="PROSITE" id="PS51371">
    <property type="entry name" value="CBS"/>
    <property type="match status" value="2"/>
</dbReference>
<name>A0A6J4Q492_9RHOB</name>
<dbReference type="PANTHER" id="PTHR22777:SF27">
    <property type="entry name" value="MAGNESIUM AND COBALT EFFLUX PROTEIN CORC"/>
    <property type="match status" value="1"/>
</dbReference>
<protein>
    <submittedName>
        <fullName evidence="7">Magnesium and cobalt efflux protein CorC</fullName>
    </submittedName>
</protein>
<dbReference type="InterPro" id="IPR036318">
    <property type="entry name" value="FAD-bd_PCMH-like_sf"/>
</dbReference>
<dbReference type="InterPro" id="IPR046342">
    <property type="entry name" value="CBS_dom_sf"/>
</dbReference>
<sequence length="285" mass="31450">MADASTPSPRRDEDDSPEGQSRGFFSRIIGALSPTEEERSSLPPPAPVPSLSNLRRMRAEDVAVPKSDIVAVPVTIALEDLVEEFRESGRTRIPVHEGTLDQPIGMVNLKDVALRHGFARGEEPFDLRGLLRPLLYVPPSMPLDVLLKKMQQERIHMALVIDEYGGTDGLCTIEDLLETVVGEIDDEHDAREPQMVVQEGEGVWIVDGATPIEEFEREIGQDLTAHEEIDAEEVDTLGGLVFLLAGHVAKKGEVVVHPDGPLFEVVEADGRRVKQLRVRLPVEAR</sequence>
<dbReference type="CDD" id="cd04590">
    <property type="entry name" value="CBS_pair_CorC_HlyC_assoc"/>
    <property type="match status" value="1"/>
</dbReference>
<gene>
    <name evidence="7" type="ORF">AVDCRST_MAG15-2900</name>
</gene>